<evidence type="ECO:0000313" key="1">
    <source>
        <dbReference type="EMBL" id="QJD54828.1"/>
    </source>
</evidence>
<dbReference type="EMBL" id="MT104468">
    <property type="protein sequence ID" value="QJD54828.1"/>
    <property type="molecule type" value="Genomic_DNA"/>
</dbReference>
<dbReference type="Proteomes" id="UP000501738">
    <property type="component" value="Segment"/>
</dbReference>
<evidence type="ECO:0000313" key="2">
    <source>
        <dbReference type="Proteomes" id="UP000501738"/>
    </source>
</evidence>
<accession>A0A6M3TCS7</accession>
<organism evidence="1 2">
    <name type="scientific">Pseudomonas phage MR5</name>
    <dbReference type="NCBI Taxonomy" id="2711172"/>
    <lineage>
        <taxon>Viruses</taxon>
        <taxon>Duplodnaviria</taxon>
        <taxon>Heunggongvirae</taxon>
        <taxon>Uroviricota</taxon>
        <taxon>Caudoviricetes</taxon>
        <taxon>Autographivirales</taxon>
        <taxon>Autoscriptoviridae</taxon>
        <taxon>Krylovirinae</taxon>
        <taxon>Mojovirus</taxon>
        <taxon>Mojovirus MR5</taxon>
    </lineage>
</organism>
<keyword evidence="2" id="KW-1185">Reference proteome</keyword>
<gene>
    <name evidence="1" type="ORF">PssvBMR5_gp60</name>
</gene>
<reference evidence="1 2" key="1">
    <citation type="journal article" date="2020" name="Microb. Biotechnol.">
        <title>Phage biocontrol to combat Pseudomonas syringae pathogens causing disease in cherry.</title>
        <authorList>
            <person name="Rabiey M."/>
            <person name="Roy S.R."/>
            <person name="Holtappels D."/>
            <person name="Franceschetti L."/>
            <person name="Quilty B.J."/>
            <person name="Creeth R."/>
            <person name="Sundin G.W."/>
            <person name="Wagemans J."/>
            <person name="Lavigne R."/>
            <person name="Jackson R.W."/>
        </authorList>
    </citation>
    <scope>NUCLEOTIDE SEQUENCE [LARGE SCALE GENOMIC DNA]</scope>
</reference>
<proteinExistence type="predicted"/>
<sequence length="49" mass="5714">MLLCPSGLAYLFRLLSDHAYLFRHRWIPLVIPHEYTYLLPISLSIGISI</sequence>
<protein>
    <submittedName>
        <fullName evidence="1">Uncharacterized protein</fullName>
    </submittedName>
</protein>
<name>A0A6M3TCS7_9CAUD</name>